<protein>
    <recommendedName>
        <fullName evidence="3">Transposase putative helix-turn-helix domain-containing protein</fullName>
    </recommendedName>
</protein>
<dbReference type="Proteomes" id="UP000014040">
    <property type="component" value="Unassembled WGS sequence"/>
</dbReference>
<accession>R8HFF8</accession>
<evidence type="ECO:0008006" key="3">
    <source>
        <dbReference type="Google" id="ProtNLM"/>
    </source>
</evidence>
<dbReference type="EMBL" id="AHES01000042">
    <property type="protein sequence ID" value="EOO71511.1"/>
    <property type="molecule type" value="Genomic_DNA"/>
</dbReference>
<organism evidence="1 2">
    <name type="scientific">Bacillus cereus VD021</name>
    <dbReference type="NCBI Taxonomy" id="1053224"/>
    <lineage>
        <taxon>Bacteria</taxon>
        <taxon>Bacillati</taxon>
        <taxon>Bacillota</taxon>
        <taxon>Bacilli</taxon>
        <taxon>Bacillales</taxon>
        <taxon>Bacillaceae</taxon>
        <taxon>Bacillus</taxon>
        <taxon>Bacillus cereus group</taxon>
    </lineage>
</organism>
<proteinExistence type="predicted"/>
<gene>
    <name evidence="1" type="ORF">IIC_04371</name>
</gene>
<name>R8HFF8_BACCE</name>
<comment type="caution">
    <text evidence="1">The sequence shown here is derived from an EMBL/GenBank/DDBJ whole genome shotgun (WGS) entry which is preliminary data.</text>
</comment>
<reference evidence="1 2" key="1">
    <citation type="submission" date="2012-12" db="EMBL/GenBank/DDBJ databases">
        <title>The Genome Sequence of Bacillus cereus VD021.</title>
        <authorList>
            <consortium name="The Broad Institute Genome Sequencing Platform"/>
            <consortium name="The Broad Institute Genome Sequencing Center for Infectious Disease"/>
            <person name="Feldgarden M."/>
            <person name="Van der Auwera G.A."/>
            <person name="Mahillon J."/>
            <person name="Duprez V."/>
            <person name="Timmery S."/>
            <person name="Mattelet C."/>
            <person name="Dierick K."/>
            <person name="Sun M."/>
            <person name="Yu Z."/>
            <person name="Zhu L."/>
            <person name="Hu X."/>
            <person name="Shank E.B."/>
            <person name="Swiecicka I."/>
            <person name="Hansen B.M."/>
            <person name="Andrup L."/>
            <person name="Walker B."/>
            <person name="Young S.K."/>
            <person name="Zeng Q."/>
            <person name="Gargeya S."/>
            <person name="Fitzgerald M."/>
            <person name="Haas B."/>
            <person name="Abouelleil A."/>
            <person name="Alvarado L."/>
            <person name="Arachchi H.M."/>
            <person name="Berlin A.M."/>
            <person name="Chapman S.B."/>
            <person name="Dewar J."/>
            <person name="Goldberg J."/>
            <person name="Griggs A."/>
            <person name="Gujja S."/>
            <person name="Hansen M."/>
            <person name="Howarth C."/>
            <person name="Imamovic A."/>
            <person name="Larimer J."/>
            <person name="McCowan C."/>
            <person name="Murphy C."/>
            <person name="Neiman D."/>
            <person name="Pearson M."/>
            <person name="Priest M."/>
            <person name="Roberts A."/>
            <person name="Saif S."/>
            <person name="Shea T."/>
            <person name="Sisk P."/>
            <person name="Sykes S."/>
            <person name="Wortman J."/>
            <person name="Nusbaum C."/>
            <person name="Birren B."/>
        </authorList>
    </citation>
    <scope>NUCLEOTIDE SEQUENCE [LARGE SCALE GENOMIC DNA]</scope>
    <source>
        <strain evidence="1 2">VD021</strain>
    </source>
</reference>
<dbReference type="AlphaFoldDB" id="R8HFF8"/>
<evidence type="ECO:0000313" key="2">
    <source>
        <dbReference type="Proteomes" id="UP000014040"/>
    </source>
</evidence>
<dbReference type="HOGENOM" id="CLU_032903_4_7_9"/>
<sequence>MTLHNKAYIFRLYPAEQQAHLICNFWVCAICIQ</sequence>
<evidence type="ECO:0000313" key="1">
    <source>
        <dbReference type="EMBL" id="EOO71511.1"/>
    </source>
</evidence>